<keyword evidence="2" id="KW-0812">Transmembrane</keyword>
<comment type="subcellular location">
    <subcellularLocation>
        <location evidence="1">Membrane</location>
        <topology evidence="1">Multi-pass membrane protein</topology>
    </subcellularLocation>
</comment>
<dbReference type="OrthoDB" id="327939at2"/>
<gene>
    <name evidence="5" type="ORF">ECE50_013895</name>
</gene>
<dbReference type="Pfam" id="PF13564">
    <property type="entry name" value="DoxX_2"/>
    <property type="match status" value="1"/>
</dbReference>
<reference evidence="5" key="1">
    <citation type="submission" date="2020-05" db="EMBL/GenBank/DDBJ databases">
        <title>Chitinophaga laudate sp. nov., isolated from a tropical peat swamp.</title>
        <authorList>
            <person name="Goh C.B.S."/>
            <person name="Lee M.S."/>
            <person name="Parimannan S."/>
            <person name="Pasbakhsh P."/>
            <person name="Yule C.M."/>
            <person name="Rajandas H."/>
            <person name="Loke S."/>
            <person name="Croft L."/>
            <person name="Tan J.B.L."/>
        </authorList>
    </citation>
    <scope>NUCLEOTIDE SEQUENCE</scope>
    <source>
        <strain evidence="5">Mgbs1</strain>
    </source>
</reference>
<organism evidence="5 6">
    <name type="scientific">Chitinophaga solisilvae</name>
    <dbReference type="NCBI Taxonomy" id="1233460"/>
    <lineage>
        <taxon>Bacteria</taxon>
        <taxon>Pseudomonadati</taxon>
        <taxon>Bacteroidota</taxon>
        <taxon>Chitinophagia</taxon>
        <taxon>Chitinophagales</taxon>
        <taxon>Chitinophagaceae</taxon>
        <taxon>Chitinophaga</taxon>
    </lineage>
</organism>
<evidence type="ECO:0000256" key="3">
    <source>
        <dbReference type="ARBA" id="ARBA00022989"/>
    </source>
</evidence>
<keyword evidence="4" id="KW-0472">Membrane</keyword>
<evidence type="ECO:0000313" key="5">
    <source>
        <dbReference type="EMBL" id="NSL87935.1"/>
    </source>
</evidence>
<dbReference type="Proteomes" id="UP000281028">
    <property type="component" value="Unassembled WGS sequence"/>
</dbReference>
<dbReference type="PANTHER" id="PTHR36974">
    <property type="entry name" value="MEMBRANE PROTEIN-RELATED"/>
    <property type="match status" value="1"/>
</dbReference>
<sequence length="152" mass="17007">MAFLSGLLSIGCILYLTGILFRIPVLQNLHTDARIAAAVMFILIGFFHLAKPEKLTYMIDGMLPFAQALVIITGVLEVLLGICLLIPSLQVPAAWALIILLILMFPANIRVAVLHLPAPGGLPAQAWYTWSRLLFQPVYIWWIWWAVIKIMN</sequence>
<evidence type="ECO:0000256" key="4">
    <source>
        <dbReference type="ARBA" id="ARBA00023136"/>
    </source>
</evidence>
<proteinExistence type="predicted"/>
<name>A0A3S1CP31_9BACT</name>
<dbReference type="EMBL" id="RIAR02000001">
    <property type="protein sequence ID" value="NSL87935.1"/>
    <property type="molecule type" value="Genomic_DNA"/>
</dbReference>
<dbReference type="GO" id="GO:0016020">
    <property type="term" value="C:membrane"/>
    <property type="evidence" value="ECO:0007669"/>
    <property type="project" value="UniProtKB-SubCell"/>
</dbReference>
<accession>A0A3S1CP31</accession>
<dbReference type="AlphaFoldDB" id="A0A3S1CP31"/>
<dbReference type="PANTHER" id="PTHR36974:SF1">
    <property type="entry name" value="DOXX FAMILY MEMBRANE PROTEIN"/>
    <property type="match status" value="1"/>
</dbReference>
<keyword evidence="6" id="KW-1185">Reference proteome</keyword>
<evidence type="ECO:0000256" key="1">
    <source>
        <dbReference type="ARBA" id="ARBA00004141"/>
    </source>
</evidence>
<protein>
    <submittedName>
        <fullName evidence="5">DoxX family membrane protein</fullName>
    </submittedName>
</protein>
<evidence type="ECO:0000313" key="6">
    <source>
        <dbReference type="Proteomes" id="UP000281028"/>
    </source>
</evidence>
<comment type="caution">
    <text evidence="5">The sequence shown here is derived from an EMBL/GenBank/DDBJ whole genome shotgun (WGS) entry which is preliminary data.</text>
</comment>
<evidence type="ECO:0000256" key="2">
    <source>
        <dbReference type="ARBA" id="ARBA00022692"/>
    </source>
</evidence>
<dbReference type="InterPro" id="IPR032808">
    <property type="entry name" value="DoxX"/>
</dbReference>
<keyword evidence="3" id="KW-1133">Transmembrane helix</keyword>